<feature type="compositionally biased region" description="Polar residues" evidence="1">
    <location>
        <begin position="117"/>
        <end position="132"/>
    </location>
</feature>
<evidence type="ECO:0000313" key="2">
    <source>
        <dbReference type="EMBL" id="OXA64550.1"/>
    </source>
</evidence>
<dbReference type="Proteomes" id="UP000198287">
    <property type="component" value="Unassembled WGS sequence"/>
</dbReference>
<organism evidence="2 3">
    <name type="scientific">Folsomia candida</name>
    <name type="common">Springtail</name>
    <dbReference type="NCBI Taxonomy" id="158441"/>
    <lineage>
        <taxon>Eukaryota</taxon>
        <taxon>Metazoa</taxon>
        <taxon>Ecdysozoa</taxon>
        <taxon>Arthropoda</taxon>
        <taxon>Hexapoda</taxon>
        <taxon>Collembola</taxon>
        <taxon>Entomobryomorpha</taxon>
        <taxon>Isotomoidea</taxon>
        <taxon>Isotomidae</taxon>
        <taxon>Proisotominae</taxon>
        <taxon>Folsomia</taxon>
    </lineage>
</organism>
<feature type="compositionally biased region" description="Polar residues" evidence="1">
    <location>
        <begin position="1"/>
        <end position="10"/>
    </location>
</feature>
<keyword evidence="3" id="KW-1185">Reference proteome</keyword>
<dbReference type="AlphaFoldDB" id="A0A226F5C7"/>
<comment type="caution">
    <text evidence="2">The sequence shown here is derived from an EMBL/GenBank/DDBJ whole genome shotgun (WGS) entry which is preliminary data.</text>
</comment>
<name>A0A226F5C7_FOLCA</name>
<proteinExistence type="predicted"/>
<feature type="compositionally biased region" description="Low complexity" evidence="1">
    <location>
        <begin position="34"/>
        <end position="49"/>
    </location>
</feature>
<gene>
    <name evidence="2" type="ORF">Fcan01_02745</name>
</gene>
<dbReference type="EMBL" id="LNIX01000001">
    <property type="protein sequence ID" value="OXA64550.1"/>
    <property type="molecule type" value="Genomic_DNA"/>
</dbReference>
<evidence type="ECO:0000313" key="3">
    <source>
        <dbReference type="Proteomes" id="UP000198287"/>
    </source>
</evidence>
<feature type="region of interest" description="Disordered" evidence="1">
    <location>
        <begin position="1"/>
        <end position="51"/>
    </location>
</feature>
<evidence type="ECO:0000256" key="1">
    <source>
        <dbReference type="SAM" id="MobiDB-lite"/>
    </source>
</evidence>
<feature type="region of interest" description="Disordered" evidence="1">
    <location>
        <begin position="97"/>
        <end position="153"/>
    </location>
</feature>
<dbReference type="OrthoDB" id="10688050at2759"/>
<protein>
    <submittedName>
        <fullName evidence="2">Uncharacterized protein</fullName>
    </submittedName>
</protein>
<sequence>MRGMNGSSGASPERGYSGIPAQVGPPMGGGPGGNAAAPSLHSQAAAAAAGLGGPELKHHADFLSRLLAATPSYLSEMGNPPPGFFSDWLRRLVSKPGGTSQSSLLTFPGQPPEAENSGRSAAPSNPPDTQQVSSKRRKRSRLNDRHAEHPNLMVPGRNTWVGIFGDKVPVAIAITRVSSEQRNLLVSQVKNFGSGQKGGKVTDLY</sequence>
<accession>A0A226F5C7</accession>
<reference evidence="2 3" key="1">
    <citation type="submission" date="2015-12" db="EMBL/GenBank/DDBJ databases">
        <title>The genome of Folsomia candida.</title>
        <authorList>
            <person name="Faddeeva A."/>
            <person name="Derks M.F."/>
            <person name="Anvar Y."/>
            <person name="Smit S."/>
            <person name="Van Straalen N."/>
            <person name="Roelofs D."/>
        </authorList>
    </citation>
    <scope>NUCLEOTIDE SEQUENCE [LARGE SCALE GENOMIC DNA]</scope>
    <source>
        <strain evidence="2 3">VU population</strain>
        <tissue evidence="2">Whole body</tissue>
    </source>
</reference>